<evidence type="ECO:0000256" key="4">
    <source>
        <dbReference type="RuleBase" id="RU000304"/>
    </source>
</evidence>
<dbReference type="PROSITE" id="PS00107">
    <property type="entry name" value="PROTEIN_KINASE_ATP"/>
    <property type="match status" value="1"/>
</dbReference>
<evidence type="ECO:0000313" key="8">
    <source>
        <dbReference type="Proteomes" id="UP000654370"/>
    </source>
</evidence>
<dbReference type="GO" id="GO:0005829">
    <property type="term" value="C:cytosol"/>
    <property type="evidence" value="ECO:0007669"/>
    <property type="project" value="TreeGrafter"/>
</dbReference>
<proteinExistence type="inferred from homology"/>
<evidence type="ECO:0000259" key="6">
    <source>
        <dbReference type="PROSITE" id="PS50011"/>
    </source>
</evidence>
<dbReference type="EMBL" id="JAEPQZ010000010">
    <property type="protein sequence ID" value="KAG2176199.1"/>
    <property type="molecule type" value="Genomic_DNA"/>
</dbReference>
<keyword evidence="2 3" id="KW-0067">ATP-binding</keyword>
<sequence length="457" mass="51541">MAASSLFAQWDSRPSLDLSLELEDPAISLDGARSSSANSSPKHITPIVVEPPQRAYMPQPNIKRKKSLKSFGLLRHDRHSIQLEENSPSPKPTPKASQSSGPQLLKVDQATKVAGRRPSLTSLLTSLRSTPNPASSDESFVTSPASPNPGSSPALKVPLLYEKYGVCQDGNVGEGTTAIIRLVRRRGHDTVLAVKEFRKRSRNELEKQYMKRMTSEFCISKPLNHENVIKTFDLVKDDRGRWCTVLEWCAGGDVFTVLRDVDLSDEEIDCLFKQLVQGVHYLHSSGIAHRDIKPENLVLTATGTLKIIDFGVADVVQSCFDKTSRRSAGYVGSEPFLPPEVFTDEEYDGRALDIWSTAITWYGLQFRAIPFEKATKDDHFYKEYLSARRQRNWPPLIRCTPQERECLYGMLDPDPSRRWTIEQVLQSTWLDEIETCNFAHTESGVEHHHYIKATNKK</sequence>
<dbReference type="CDD" id="cd13994">
    <property type="entry name" value="STKc_HAL4_like"/>
    <property type="match status" value="1"/>
</dbReference>
<dbReference type="PANTHER" id="PTHR24346:SF51">
    <property type="entry name" value="PAS DOMAIN-CONTAINING SERINE_THREONINE-PROTEIN KINASE"/>
    <property type="match status" value="1"/>
</dbReference>
<dbReference type="Pfam" id="PF00069">
    <property type="entry name" value="Pkinase"/>
    <property type="match status" value="1"/>
</dbReference>
<feature type="compositionally biased region" description="Low complexity" evidence="5">
    <location>
        <begin position="143"/>
        <end position="153"/>
    </location>
</feature>
<feature type="compositionally biased region" description="Polar residues" evidence="5">
    <location>
        <begin position="132"/>
        <end position="142"/>
    </location>
</feature>
<dbReference type="InterPro" id="IPR008271">
    <property type="entry name" value="Ser/Thr_kinase_AS"/>
</dbReference>
<dbReference type="GO" id="GO:0005634">
    <property type="term" value="C:nucleus"/>
    <property type="evidence" value="ECO:0007669"/>
    <property type="project" value="TreeGrafter"/>
</dbReference>
<gene>
    <name evidence="7" type="ORF">INT43_005433</name>
</gene>
<comment type="similarity">
    <text evidence="4">Belongs to the protein kinase superfamily.</text>
</comment>
<evidence type="ECO:0000313" key="7">
    <source>
        <dbReference type="EMBL" id="KAG2176199.1"/>
    </source>
</evidence>
<reference evidence="7" key="1">
    <citation type="submission" date="2020-12" db="EMBL/GenBank/DDBJ databases">
        <title>Metabolic potential, ecology and presence of endohyphal bacteria is reflected in genomic diversity of Mucoromycotina.</title>
        <authorList>
            <person name="Muszewska A."/>
            <person name="Okrasinska A."/>
            <person name="Steczkiewicz K."/>
            <person name="Drgas O."/>
            <person name="Orlowska M."/>
            <person name="Perlinska-Lenart U."/>
            <person name="Aleksandrzak-Piekarczyk T."/>
            <person name="Szatraj K."/>
            <person name="Zielenkiewicz U."/>
            <person name="Pilsyk S."/>
            <person name="Malc E."/>
            <person name="Mieczkowski P."/>
            <person name="Kruszewska J.S."/>
            <person name="Biernat P."/>
            <person name="Pawlowska J."/>
        </authorList>
    </citation>
    <scope>NUCLEOTIDE SEQUENCE</scope>
    <source>
        <strain evidence="7">WA0000067209</strain>
    </source>
</reference>
<dbReference type="InterPro" id="IPR017441">
    <property type="entry name" value="Protein_kinase_ATP_BS"/>
</dbReference>
<dbReference type="InterPro" id="IPR011009">
    <property type="entry name" value="Kinase-like_dom_sf"/>
</dbReference>
<feature type="compositionally biased region" description="Polar residues" evidence="5">
    <location>
        <begin position="33"/>
        <end position="42"/>
    </location>
</feature>
<feature type="region of interest" description="Disordered" evidence="5">
    <location>
        <begin position="30"/>
        <end position="63"/>
    </location>
</feature>
<keyword evidence="4" id="KW-0418">Kinase</keyword>
<dbReference type="SMART" id="SM00220">
    <property type="entry name" value="S_TKc"/>
    <property type="match status" value="1"/>
</dbReference>
<dbReference type="GO" id="GO:0035556">
    <property type="term" value="P:intracellular signal transduction"/>
    <property type="evidence" value="ECO:0007669"/>
    <property type="project" value="TreeGrafter"/>
</dbReference>
<dbReference type="Proteomes" id="UP000654370">
    <property type="component" value="Unassembled WGS sequence"/>
</dbReference>
<dbReference type="AlphaFoldDB" id="A0A8H7UE76"/>
<dbReference type="PROSITE" id="PS50011">
    <property type="entry name" value="PROTEIN_KINASE_DOM"/>
    <property type="match status" value="1"/>
</dbReference>
<comment type="caution">
    <text evidence="7">The sequence shown here is derived from an EMBL/GenBank/DDBJ whole genome shotgun (WGS) entry which is preliminary data.</text>
</comment>
<feature type="region of interest" description="Disordered" evidence="5">
    <location>
        <begin position="81"/>
        <end position="153"/>
    </location>
</feature>
<accession>A0A8H7UE76</accession>
<dbReference type="SUPFAM" id="SSF56112">
    <property type="entry name" value="Protein kinase-like (PK-like)"/>
    <property type="match status" value="1"/>
</dbReference>
<dbReference type="InterPro" id="IPR000719">
    <property type="entry name" value="Prot_kinase_dom"/>
</dbReference>
<dbReference type="PROSITE" id="PS00108">
    <property type="entry name" value="PROTEIN_KINASE_ST"/>
    <property type="match status" value="1"/>
</dbReference>
<keyword evidence="4" id="KW-0723">Serine/threonine-protein kinase</keyword>
<evidence type="ECO:0000256" key="3">
    <source>
        <dbReference type="PROSITE-ProRule" id="PRU10141"/>
    </source>
</evidence>
<dbReference type="GO" id="GO:0045719">
    <property type="term" value="P:negative regulation of glycogen biosynthetic process"/>
    <property type="evidence" value="ECO:0007669"/>
    <property type="project" value="TreeGrafter"/>
</dbReference>
<dbReference type="PANTHER" id="PTHR24346">
    <property type="entry name" value="MAP/MICROTUBULE AFFINITY-REGULATING KINASE"/>
    <property type="match status" value="1"/>
</dbReference>
<organism evidence="7 8">
    <name type="scientific">Mortierella isabellina</name>
    <name type="common">Filamentous fungus</name>
    <name type="synonym">Umbelopsis isabellina</name>
    <dbReference type="NCBI Taxonomy" id="91625"/>
    <lineage>
        <taxon>Eukaryota</taxon>
        <taxon>Fungi</taxon>
        <taxon>Fungi incertae sedis</taxon>
        <taxon>Mucoromycota</taxon>
        <taxon>Mucoromycotina</taxon>
        <taxon>Umbelopsidomycetes</taxon>
        <taxon>Umbelopsidales</taxon>
        <taxon>Umbelopsidaceae</taxon>
        <taxon>Umbelopsis</taxon>
    </lineage>
</organism>
<keyword evidence="4" id="KW-0808">Transferase</keyword>
<feature type="compositionally biased region" description="Low complexity" evidence="5">
    <location>
        <begin position="116"/>
        <end position="131"/>
    </location>
</feature>
<feature type="domain" description="Protein kinase" evidence="6">
    <location>
        <begin position="166"/>
        <end position="430"/>
    </location>
</feature>
<dbReference type="GO" id="GO:0005524">
    <property type="term" value="F:ATP binding"/>
    <property type="evidence" value="ECO:0007669"/>
    <property type="project" value="UniProtKB-UniRule"/>
</dbReference>
<dbReference type="OrthoDB" id="6513151at2759"/>
<keyword evidence="8" id="KW-1185">Reference proteome</keyword>
<name>A0A8H7UE76_MORIS</name>
<evidence type="ECO:0000256" key="1">
    <source>
        <dbReference type="ARBA" id="ARBA00022741"/>
    </source>
</evidence>
<keyword evidence="1 3" id="KW-0547">Nucleotide-binding</keyword>
<evidence type="ECO:0000256" key="2">
    <source>
        <dbReference type="ARBA" id="ARBA00022840"/>
    </source>
</evidence>
<evidence type="ECO:0000256" key="5">
    <source>
        <dbReference type="SAM" id="MobiDB-lite"/>
    </source>
</evidence>
<dbReference type="GO" id="GO:0004674">
    <property type="term" value="F:protein serine/threonine kinase activity"/>
    <property type="evidence" value="ECO:0007669"/>
    <property type="project" value="UniProtKB-KW"/>
</dbReference>
<dbReference type="Gene3D" id="1.10.510.10">
    <property type="entry name" value="Transferase(Phosphotransferase) domain 1"/>
    <property type="match status" value="1"/>
</dbReference>
<protein>
    <recommendedName>
        <fullName evidence="6">Protein kinase domain-containing protein</fullName>
    </recommendedName>
</protein>
<feature type="binding site" evidence="3">
    <location>
        <position position="195"/>
    </location>
    <ligand>
        <name>ATP</name>
        <dbReference type="ChEBI" id="CHEBI:30616"/>
    </ligand>
</feature>